<keyword evidence="5" id="KW-0732">Signal</keyword>
<dbReference type="EMBL" id="JACEFO010002052">
    <property type="protein sequence ID" value="KAF8687941.1"/>
    <property type="molecule type" value="Genomic_DNA"/>
</dbReference>
<dbReference type="GO" id="GO:0005886">
    <property type="term" value="C:plasma membrane"/>
    <property type="evidence" value="ECO:0007669"/>
    <property type="project" value="TreeGrafter"/>
</dbReference>
<dbReference type="InterPro" id="IPR003245">
    <property type="entry name" value="Phytocyanin_dom"/>
</dbReference>
<sequence>MAGNLPLAILLIAAVVPASAKDYTVGDSSGWKPGVDYTAWAKGKSFNVGDTLSFQYAAAHSVLEVSAADHSACSASNPLRTHEGGQSTTVPLTKPGTRYFICGAGGHCAAGMKLAVSVSGGGDSAATSSSGPTMRSTNATPATGTTPAAATESSSDSSAAAAGGARLAMGLLLGAVGLAALGKRQRGFVVDLGSVTGGLLPAHVRCGNRNFPVIRPERLTAPNRPDVRSHPTHPMTRAAGGHAPKRRARPSRYRRASVQRWWTSPLRLLTGPAN</sequence>
<dbReference type="GO" id="GO:0046872">
    <property type="term" value="F:metal ion binding"/>
    <property type="evidence" value="ECO:0007669"/>
    <property type="project" value="UniProtKB-KW"/>
</dbReference>
<keyword evidence="1" id="KW-0479">Metal-binding</keyword>
<feature type="chain" id="PRO_5032957953" description="Phytocyanin domain-containing protein" evidence="5">
    <location>
        <begin position="21"/>
        <end position="274"/>
    </location>
</feature>
<dbReference type="PROSITE" id="PS00196">
    <property type="entry name" value="COPPER_BLUE"/>
    <property type="match status" value="1"/>
</dbReference>
<dbReference type="PANTHER" id="PTHR33021">
    <property type="entry name" value="BLUE COPPER PROTEIN"/>
    <property type="match status" value="1"/>
</dbReference>
<dbReference type="Pfam" id="PF02298">
    <property type="entry name" value="Cu_bind_like"/>
    <property type="match status" value="1"/>
</dbReference>
<dbReference type="InterPro" id="IPR008972">
    <property type="entry name" value="Cupredoxin"/>
</dbReference>
<comment type="caution">
    <text evidence="7">The sequence shown here is derived from an EMBL/GenBank/DDBJ whole genome shotgun (WGS) entry which is preliminary data.</text>
</comment>
<evidence type="ECO:0000256" key="1">
    <source>
        <dbReference type="ARBA" id="ARBA00022723"/>
    </source>
</evidence>
<reference evidence="7" key="1">
    <citation type="submission" date="2020-07" db="EMBL/GenBank/DDBJ databases">
        <title>Genome sequence and genetic diversity analysis of an under-domesticated orphan crop, white fonio (Digitaria exilis).</title>
        <authorList>
            <person name="Bennetzen J.L."/>
            <person name="Chen S."/>
            <person name="Ma X."/>
            <person name="Wang X."/>
            <person name="Yssel A.E.J."/>
            <person name="Chaluvadi S.R."/>
            <person name="Johnson M."/>
            <person name="Gangashetty P."/>
            <person name="Hamidou F."/>
            <person name="Sanogo M.D."/>
            <person name="Zwaenepoel A."/>
            <person name="Wallace J."/>
            <person name="Van De Peer Y."/>
            <person name="Van Deynze A."/>
        </authorList>
    </citation>
    <scope>NUCLEOTIDE SEQUENCE</scope>
    <source>
        <tissue evidence="7">Leaves</tissue>
    </source>
</reference>
<feature type="compositionally biased region" description="Low complexity" evidence="4">
    <location>
        <begin position="124"/>
        <end position="157"/>
    </location>
</feature>
<evidence type="ECO:0000256" key="2">
    <source>
        <dbReference type="ARBA" id="ARBA00023008"/>
    </source>
</evidence>
<dbReference type="InterPro" id="IPR039391">
    <property type="entry name" value="Phytocyanin-like"/>
</dbReference>
<evidence type="ECO:0000256" key="5">
    <source>
        <dbReference type="SAM" id="SignalP"/>
    </source>
</evidence>
<accession>A0A835B5P8</accession>
<feature type="region of interest" description="Disordered" evidence="4">
    <location>
        <begin position="220"/>
        <end position="256"/>
    </location>
</feature>
<evidence type="ECO:0000313" key="8">
    <source>
        <dbReference type="Proteomes" id="UP000636709"/>
    </source>
</evidence>
<evidence type="ECO:0000256" key="4">
    <source>
        <dbReference type="SAM" id="MobiDB-lite"/>
    </source>
</evidence>
<dbReference type="OrthoDB" id="686200at2759"/>
<evidence type="ECO:0000256" key="3">
    <source>
        <dbReference type="ARBA" id="ARBA00023180"/>
    </source>
</evidence>
<feature type="domain" description="Phytocyanin" evidence="6">
    <location>
        <begin position="21"/>
        <end position="120"/>
    </location>
</feature>
<protein>
    <recommendedName>
        <fullName evidence="6">Phytocyanin domain-containing protein</fullName>
    </recommendedName>
</protein>
<feature type="region of interest" description="Disordered" evidence="4">
    <location>
        <begin position="121"/>
        <end position="157"/>
    </location>
</feature>
<evidence type="ECO:0000259" key="6">
    <source>
        <dbReference type="PROSITE" id="PS51485"/>
    </source>
</evidence>
<dbReference type="Gene3D" id="2.60.40.420">
    <property type="entry name" value="Cupredoxins - blue copper proteins"/>
    <property type="match status" value="1"/>
</dbReference>
<dbReference type="GO" id="GO:0009055">
    <property type="term" value="F:electron transfer activity"/>
    <property type="evidence" value="ECO:0007669"/>
    <property type="project" value="InterPro"/>
</dbReference>
<feature type="compositionally biased region" description="Basic residues" evidence="4">
    <location>
        <begin position="243"/>
        <end position="256"/>
    </location>
</feature>
<organism evidence="7 8">
    <name type="scientific">Digitaria exilis</name>
    <dbReference type="NCBI Taxonomy" id="1010633"/>
    <lineage>
        <taxon>Eukaryota</taxon>
        <taxon>Viridiplantae</taxon>
        <taxon>Streptophyta</taxon>
        <taxon>Embryophyta</taxon>
        <taxon>Tracheophyta</taxon>
        <taxon>Spermatophyta</taxon>
        <taxon>Magnoliopsida</taxon>
        <taxon>Liliopsida</taxon>
        <taxon>Poales</taxon>
        <taxon>Poaceae</taxon>
        <taxon>PACMAD clade</taxon>
        <taxon>Panicoideae</taxon>
        <taxon>Panicodae</taxon>
        <taxon>Paniceae</taxon>
        <taxon>Anthephorinae</taxon>
        <taxon>Digitaria</taxon>
    </lineage>
</organism>
<dbReference type="PANTHER" id="PTHR33021:SF152">
    <property type="entry name" value="OS04G0545600 PROTEIN"/>
    <property type="match status" value="1"/>
</dbReference>
<dbReference type="CDD" id="cd04216">
    <property type="entry name" value="Phytocyanin"/>
    <property type="match status" value="1"/>
</dbReference>
<keyword evidence="2" id="KW-0186">Copper</keyword>
<dbReference type="FunFam" id="2.60.40.420:FF:000003">
    <property type="entry name" value="Blue copper"/>
    <property type="match status" value="1"/>
</dbReference>
<dbReference type="AlphaFoldDB" id="A0A835B5P8"/>
<keyword evidence="8" id="KW-1185">Reference proteome</keyword>
<dbReference type="InterPro" id="IPR028871">
    <property type="entry name" value="BlueCu_1_BS"/>
</dbReference>
<gene>
    <name evidence="7" type="ORF">HU200_042534</name>
</gene>
<keyword evidence="3" id="KW-0325">Glycoprotein</keyword>
<proteinExistence type="predicted"/>
<name>A0A835B5P8_9POAL</name>
<dbReference type="Proteomes" id="UP000636709">
    <property type="component" value="Unassembled WGS sequence"/>
</dbReference>
<dbReference type="SUPFAM" id="SSF49503">
    <property type="entry name" value="Cupredoxins"/>
    <property type="match status" value="1"/>
</dbReference>
<dbReference type="PROSITE" id="PS51485">
    <property type="entry name" value="PHYTOCYANIN"/>
    <property type="match status" value="1"/>
</dbReference>
<evidence type="ECO:0000313" key="7">
    <source>
        <dbReference type="EMBL" id="KAF8687941.1"/>
    </source>
</evidence>
<feature type="signal peptide" evidence="5">
    <location>
        <begin position="1"/>
        <end position="20"/>
    </location>
</feature>